<keyword evidence="1 7" id="KW-0808">Transferase</keyword>
<evidence type="ECO:0000259" key="6">
    <source>
        <dbReference type="SMART" id="SM00983"/>
    </source>
</evidence>
<sequence>MSLFTLLLGGDLTRTPALDAEIADSRIIAADSGMRHAALLGVMPELWVGDFDSEPDGMAEAYARVPRRAFPADKDKTDGELAIAAALEAGATSLVLVGAFGGARPDHMFLHLAQALQLSEQGIKTRLTSGVQEGVPLLPGMRHRFDYPQKTLFSILGFSALSGLTVEGAKWPLDAVEVPFGSSLTLSNVVDGELAVTLKEGRALLVAHLSNDGEH</sequence>
<dbReference type="EMBL" id="JAWLIP010000002">
    <property type="protein sequence ID" value="MDV6225669.1"/>
    <property type="molecule type" value="Genomic_DNA"/>
</dbReference>
<keyword evidence="3" id="KW-0418">Kinase</keyword>
<dbReference type="InterPro" id="IPR007371">
    <property type="entry name" value="TPK_catalytic"/>
</dbReference>
<evidence type="ECO:0000256" key="5">
    <source>
        <dbReference type="NCBIfam" id="TIGR01378"/>
    </source>
</evidence>
<proteinExistence type="predicted"/>
<dbReference type="Pfam" id="PF04265">
    <property type="entry name" value="TPK_B1_binding"/>
    <property type="match status" value="1"/>
</dbReference>
<keyword evidence="2" id="KW-0547">Nucleotide-binding</keyword>
<name>A0ABU4AHF2_9HYPH</name>
<dbReference type="Pfam" id="PF04263">
    <property type="entry name" value="TPK_catalytic"/>
    <property type="match status" value="1"/>
</dbReference>
<accession>A0ABU4AHF2</accession>
<dbReference type="InterPro" id="IPR007373">
    <property type="entry name" value="Thiamin_PyroPKinase_B1-bd"/>
</dbReference>
<dbReference type="Gene3D" id="3.40.50.10240">
    <property type="entry name" value="Thiamin pyrophosphokinase, catalytic domain"/>
    <property type="match status" value="1"/>
</dbReference>
<dbReference type="Proteomes" id="UP001185659">
    <property type="component" value="Unassembled WGS sequence"/>
</dbReference>
<evidence type="ECO:0000256" key="1">
    <source>
        <dbReference type="ARBA" id="ARBA00022679"/>
    </source>
</evidence>
<dbReference type="SMART" id="SM00983">
    <property type="entry name" value="TPK_B1_binding"/>
    <property type="match status" value="1"/>
</dbReference>
<dbReference type="NCBIfam" id="TIGR01378">
    <property type="entry name" value="thi_PPkinase"/>
    <property type="match status" value="1"/>
</dbReference>
<reference evidence="7 8" key="1">
    <citation type="submission" date="2023-10" db="EMBL/GenBank/DDBJ databases">
        <authorList>
            <person name="Venkata Ramana C."/>
            <person name="Sasikala C."/>
            <person name="Dhurka M."/>
        </authorList>
    </citation>
    <scope>NUCLEOTIDE SEQUENCE [LARGE SCALE GENOMIC DNA]</scope>
    <source>
        <strain evidence="7 8">KCTC 32151</strain>
    </source>
</reference>
<dbReference type="RefSeq" id="WP_317560668.1">
    <property type="nucleotide sequence ID" value="NZ_JAWLIP010000002.1"/>
</dbReference>
<dbReference type="SUPFAM" id="SSF63999">
    <property type="entry name" value="Thiamin pyrophosphokinase, catalytic domain"/>
    <property type="match status" value="1"/>
</dbReference>
<evidence type="ECO:0000313" key="7">
    <source>
        <dbReference type="EMBL" id="MDV6225669.1"/>
    </source>
</evidence>
<gene>
    <name evidence="7" type="ORF">R2G56_05165</name>
</gene>
<dbReference type="GO" id="GO:0004788">
    <property type="term" value="F:thiamine diphosphokinase activity"/>
    <property type="evidence" value="ECO:0007669"/>
    <property type="project" value="UniProtKB-EC"/>
</dbReference>
<protein>
    <recommendedName>
        <fullName evidence="5">Thiamine diphosphokinase</fullName>
        <ecNumber evidence="5">2.7.6.2</ecNumber>
    </recommendedName>
</protein>
<dbReference type="SUPFAM" id="SSF63862">
    <property type="entry name" value="Thiamin pyrophosphokinase, substrate-binding domain"/>
    <property type="match status" value="1"/>
</dbReference>
<dbReference type="InterPro" id="IPR053149">
    <property type="entry name" value="TPK"/>
</dbReference>
<dbReference type="InterPro" id="IPR036759">
    <property type="entry name" value="TPK_catalytic_sf"/>
</dbReference>
<keyword evidence="8" id="KW-1185">Reference proteome</keyword>
<dbReference type="InterPro" id="IPR036371">
    <property type="entry name" value="TPK_B1-bd_sf"/>
</dbReference>
<evidence type="ECO:0000256" key="4">
    <source>
        <dbReference type="ARBA" id="ARBA00022840"/>
    </source>
</evidence>
<dbReference type="InterPro" id="IPR006282">
    <property type="entry name" value="Thi_PPkinase"/>
</dbReference>
<feature type="domain" description="Thiamin pyrophosphokinase thiamin-binding" evidence="6">
    <location>
        <begin position="134"/>
        <end position="204"/>
    </location>
</feature>
<organism evidence="7 8">
    <name type="scientific">Nitratireductor aquimarinus</name>
    <dbReference type="NCBI Taxonomy" id="889300"/>
    <lineage>
        <taxon>Bacteria</taxon>
        <taxon>Pseudomonadati</taxon>
        <taxon>Pseudomonadota</taxon>
        <taxon>Alphaproteobacteria</taxon>
        <taxon>Hyphomicrobiales</taxon>
        <taxon>Phyllobacteriaceae</taxon>
        <taxon>Nitratireductor</taxon>
    </lineage>
</organism>
<dbReference type="PANTHER" id="PTHR41299:SF1">
    <property type="entry name" value="THIAMINE PYROPHOSPHOKINASE"/>
    <property type="match status" value="1"/>
</dbReference>
<keyword evidence="4" id="KW-0067">ATP-binding</keyword>
<evidence type="ECO:0000313" key="8">
    <source>
        <dbReference type="Proteomes" id="UP001185659"/>
    </source>
</evidence>
<dbReference type="CDD" id="cd07995">
    <property type="entry name" value="TPK"/>
    <property type="match status" value="1"/>
</dbReference>
<evidence type="ECO:0000256" key="3">
    <source>
        <dbReference type="ARBA" id="ARBA00022777"/>
    </source>
</evidence>
<comment type="caution">
    <text evidence="7">The sequence shown here is derived from an EMBL/GenBank/DDBJ whole genome shotgun (WGS) entry which is preliminary data.</text>
</comment>
<evidence type="ECO:0000256" key="2">
    <source>
        <dbReference type="ARBA" id="ARBA00022741"/>
    </source>
</evidence>
<dbReference type="PANTHER" id="PTHR41299">
    <property type="entry name" value="THIAMINE PYROPHOSPHOKINASE"/>
    <property type="match status" value="1"/>
</dbReference>
<dbReference type="EC" id="2.7.6.2" evidence="5"/>